<keyword evidence="3" id="KW-1185">Reference proteome</keyword>
<comment type="caution">
    <text evidence="2">The sequence shown here is derived from an EMBL/GenBank/DDBJ whole genome shotgun (WGS) entry which is preliminary data.</text>
</comment>
<feature type="compositionally biased region" description="Basic and acidic residues" evidence="1">
    <location>
        <begin position="96"/>
        <end position="105"/>
    </location>
</feature>
<evidence type="ECO:0000313" key="3">
    <source>
        <dbReference type="Proteomes" id="UP000191518"/>
    </source>
</evidence>
<feature type="compositionally biased region" description="Polar residues" evidence="1">
    <location>
        <begin position="134"/>
        <end position="144"/>
    </location>
</feature>
<evidence type="ECO:0000313" key="2">
    <source>
        <dbReference type="EMBL" id="OQE06642.1"/>
    </source>
</evidence>
<evidence type="ECO:0000256" key="1">
    <source>
        <dbReference type="SAM" id="MobiDB-lite"/>
    </source>
</evidence>
<feature type="compositionally biased region" description="Basic and acidic residues" evidence="1">
    <location>
        <begin position="185"/>
        <end position="194"/>
    </location>
</feature>
<dbReference type="AlphaFoldDB" id="A0A1V6RXX1"/>
<dbReference type="Proteomes" id="UP000191518">
    <property type="component" value="Unassembled WGS sequence"/>
</dbReference>
<gene>
    <name evidence="2" type="ORF">PENVUL_c017G04594</name>
</gene>
<feature type="compositionally biased region" description="Low complexity" evidence="1">
    <location>
        <begin position="46"/>
        <end position="61"/>
    </location>
</feature>
<sequence length="620" mass="69053">MGYPPEAPGRLNMPTEDEREVGRSTDKPQDLVTPHEYQPISSDQNQPPASAPPQSQVSPAPRRFLAQPIETISRSSNVKQSALSGAKQSDLSQPEIHSEEPENRPTRRFLPEPIETTKASKRRSRSASEIHGGNSASQNKTSTAPRRFKPDLIETDTRSVRKGEPRFPQRHNAVGSSAPHTSISSDKRSWPDPNHHVYAYLQSESHFSYSNLLRRQQARRHSFRVPDLPSIPSDSSEDSDDSRPHSASTSPPGPSNKATQDLYASILPRQSSDGKISEFLLSLAARSAEKQLAEQALAAFPNEQVHETVDHFTIDKDDGDSDDGHVSNMKYDHVKSRRQSSADLSWELEYMRHHKEEAEMRIRAMVTSGQNSSSPERKKNDHSPPMLGLDIVLPRSASPEGTIFEHLSNDAGSHNVQDLCASCGGLWYAAPPRDDGKGAGLWMGTCCKDENQERQIYGLMPGIVTPMPHVDESGVSKGLSPSPSHINLDRLAASPGSHTSLKPASPNLQKAIESEFHDEFVTQIYNYLSLGYPCLARYYDYELSRISGIPIEDLRRDDLQTDARGYVVAPENDDFVDACTRWKALRLYIKEWARQEPGMAEEDTNIEGWGLPERRGSWAI</sequence>
<feature type="region of interest" description="Disordered" evidence="1">
    <location>
        <begin position="366"/>
        <end position="385"/>
    </location>
</feature>
<proteinExistence type="predicted"/>
<reference evidence="3" key="1">
    <citation type="journal article" date="2017" name="Nat. Microbiol.">
        <title>Global analysis of biosynthetic gene clusters reveals vast potential of secondary metabolite production in Penicillium species.</title>
        <authorList>
            <person name="Nielsen J.C."/>
            <person name="Grijseels S."/>
            <person name="Prigent S."/>
            <person name="Ji B."/>
            <person name="Dainat J."/>
            <person name="Nielsen K.F."/>
            <person name="Frisvad J.C."/>
            <person name="Workman M."/>
            <person name="Nielsen J."/>
        </authorList>
    </citation>
    <scope>NUCLEOTIDE SEQUENCE [LARGE SCALE GENOMIC DNA]</scope>
    <source>
        <strain evidence="3">IBT 29486</strain>
    </source>
</reference>
<feature type="region of interest" description="Disordered" evidence="1">
    <location>
        <begin position="215"/>
        <end position="259"/>
    </location>
</feature>
<feature type="compositionally biased region" description="Basic and acidic residues" evidence="1">
    <location>
        <begin position="148"/>
        <end position="167"/>
    </location>
</feature>
<accession>A0A1V6RXX1</accession>
<name>A0A1V6RXX1_9EURO</name>
<feature type="compositionally biased region" description="Polar residues" evidence="1">
    <location>
        <begin position="70"/>
        <end position="92"/>
    </location>
</feature>
<feature type="compositionally biased region" description="Basic and acidic residues" evidence="1">
    <location>
        <begin position="20"/>
        <end position="29"/>
    </location>
</feature>
<organism evidence="2 3">
    <name type="scientific">Penicillium vulpinum</name>
    <dbReference type="NCBI Taxonomy" id="29845"/>
    <lineage>
        <taxon>Eukaryota</taxon>
        <taxon>Fungi</taxon>
        <taxon>Dikarya</taxon>
        <taxon>Ascomycota</taxon>
        <taxon>Pezizomycotina</taxon>
        <taxon>Eurotiomycetes</taxon>
        <taxon>Eurotiomycetidae</taxon>
        <taxon>Eurotiales</taxon>
        <taxon>Aspergillaceae</taxon>
        <taxon>Penicillium</taxon>
    </lineage>
</organism>
<feature type="compositionally biased region" description="Polar residues" evidence="1">
    <location>
        <begin position="174"/>
        <end position="184"/>
    </location>
</feature>
<dbReference type="EMBL" id="MDYP01000017">
    <property type="protein sequence ID" value="OQE06642.1"/>
    <property type="molecule type" value="Genomic_DNA"/>
</dbReference>
<feature type="region of interest" description="Disordered" evidence="1">
    <location>
        <begin position="1"/>
        <end position="194"/>
    </location>
</feature>
<protein>
    <submittedName>
        <fullName evidence="2">Uncharacterized protein</fullName>
    </submittedName>
</protein>